<dbReference type="Proteomes" id="UP000467841">
    <property type="component" value="Unassembled WGS sequence"/>
</dbReference>
<name>A0A6D2K0U4_9BRAS</name>
<sequence>MFCAGVSSHTLGEIQSKFSLAPASLPIRYLGLPLCSKKLSVNDCDPLISKIRIKINSWMHRHLSLDGRLRLLSSIISGIIVFWTQAFFLTKTVIRKINSLCSSFLWHEKLDCPTGARVAWYDVCFPKAEGDLGIRSISSWNETSDLKLIWMFFFRFGSIWVAWMRSRYLNRSSFWSLKEDNATFSWMFRKILKLRQKALSFLRISIGLG</sequence>
<keyword evidence="1" id="KW-0812">Transmembrane</keyword>
<protein>
    <recommendedName>
        <fullName evidence="4">Reverse transcriptase zinc-binding domain-containing protein</fullName>
    </recommendedName>
</protein>
<dbReference type="AlphaFoldDB" id="A0A6D2K0U4"/>
<dbReference type="EMBL" id="CACVBM020001265">
    <property type="protein sequence ID" value="CAA7042280.1"/>
    <property type="molecule type" value="Genomic_DNA"/>
</dbReference>
<proteinExistence type="predicted"/>
<comment type="caution">
    <text evidence="2">The sequence shown here is derived from an EMBL/GenBank/DDBJ whole genome shotgun (WGS) entry which is preliminary data.</text>
</comment>
<evidence type="ECO:0008006" key="4">
    <source>
        <dbReference type="Google" id="ProtNLM"/>
    </source>
</evidence>
<keyword evidence="3" id="KW-1185">Reference proteome</keyword>
<reference evidence="2" key="1">
    <citation type="submission" date="2020-01" db="EMBL/GenBank/DDBJ databases">
        <authorList>
            <person name="Mishra B."/>
        </authorList>
    </citation>
    <scope>NUCLEOTIDE SEQUENCE [LARGE SCALE GENOMIC DNA]</scope>
</reference>
<organism evidence="2 3">
    <name type="scientific">Microthlaspi erraticum</name>
    <dbReference type="NCBI Taxonomy" id="1685480"/>
    <lineage>
        <taxon>Eukaryota</taxon>
        <taxon>Viridiplantae</taxon>
        <taxon>Streptophyta</taxon>
        <taxon>Embryophyta</taxon>
        <taxon>Tracheophyta</taxon>
        <taxon>Spermatophyta</taxon>
        <taxon>Magnoliopsida</taxon>
        <taxon>eudicotyledons</taxon>
        <taxon>Gunneridae</taxon>
        <taxon>Pentapetalae</taxon>
        <taxon>rosids</taxon>
        <taxon>malvids</taxon>
        <taxon>Brassicales</taxon>
        <taxon>Brassicaceae</taxon>
        <taxon>Coluteocarpeae</taxon>
        <taxon>Microthlaspi</taxon>
    </lineage>
</organism>
<evidence type="ECO:0000313" key="2">
    <source>
        <dbReference type="EMBL" id="CAA7042280.1"/>
    </source>
</evidence>
<feature type="transmembrane region" description="Helical" evidence="1">
    <location>
        <begin position="69"/>
        <end position="89"/>
    </location>
</feature>
<accession>A0A6D2K0U4</accession>
<keyword evidence="1" id="KW-0472">Membrane</keyword>
<gene>
    <name evidence="2" type="ORF">MERR_LOCUS29515</name>
</gene>
<evidence type="ECO:0000256" key="1">
    <source>
        <dbReference type="SAM" id="Phobius"/>
    </source>
</evidence>
<keyword evidence="1" id="KW-1133">Transmembrane helix</keyword>
<dbReference type="PANTHER" id="PTHR33116">
    <property type="entry name" value="REVERSE TRANSCRIPTASE ZINC-BINDING DOMAIN-CONTAINING PROTEIN-RELATED-RELATED"/>
    <property type="match status" value="1"/>
</dbReference>
<evidence type="ECO:0000313" key="3">
    <source>
        <dbReference type="Proteomes" id="UP000467841"/>
    </source>
</evidence>
<dbReference type="OrthoDB" id="1434617at2759"/>
<dbReference type="PANTHER" id="PTHR33116:SF80">
    <property type="entry name" value="REVERSE TRANSCRIPTASE ZINC-BINDING DOMAIN-CONTAINING PROTEIN"/>
    <property type="match status" value="1"/>
</dbReference>